<evidence type="ECO:0000313" key="3">
    <source>
        <dbReference type="Proteomes" id="UP000190328"/>
    </source>
</evidence>
<dbReference type="Pfam" id="PF13181">
    <property type="entry name" value="TPR_8"/>
    <property type="match status" value="2"/>
</dbReference>
<dbReference type="GO" id="GO:0006886">
    <property type="term" value="P:intracellular protein transport"/>
    <property type="evidence" value="ECO:0007669"/>
    <property type="project" value="InterPro"/>
</dbReference>
<dbReference type="SUPFAM" id="SSF48452">
    <property type="entry name" value="TPR-like"/>
    <property type="match status" value="2"/>
</dbReference>
<feature type="repeat" description="TPR" evidence="1">
    <location>
        <begin position="171"/>
        <end position="204"/>
    </location>
</feature>
<evidence type="ECO:0000313" key="2">
    <source>
        <dbReference type="EMBL" id="SJZ62471.1"/>
    </source>
</evidence>
<sequence length="419" mass="49080">MSHAVKMLEALHNQEMELAEKEFHLALEKEKNEELFSLAIELQRLGFLSEAKQTFEKLLLDLNYQDEARIQLAEILVEDDLYDEAFALLDEIQENSEQYIARLLVEGDIYQILELSEVSLAKLHRAKELAPDESIIRLALAELLFSLGEYKKAAKEYATLDPIEIKELTSISIYERIGTAYSLLGRLEQALPFLEKALEEDRDNEELLYKIGLDAFLMKDYETSIRHLERLRAISEEFENYQLILAKALLEEERTNEAFEVLVESLRLNPYQAEVYQLASAISYQKGEVNQAEDYLLQAITLDDLRDENLYRLMNLYLEENRLQDVLRAFEEIEFQEHALANWTVAKTYRKLEEDEKAESYFETARLELLGDAEFLKDYALYLRDNGKLSRAEEFLQQAMEEFPEDIEIHQLADEIKEW</sequence>
<keyword evidence="1" id="KW-0802">TPR repeat</keyword>
<dbReference type="InterPro" id="IPR000547">
    <property type="entry name" value="Clathrin_H-chain/VPS_repeat"/>
</dbReference>
<accession>A0A1T4M6E6</accession>
<dbReference type="Proteomes" id="UP000190328">
    <property type="component" value="Unassembled WGS sequence"/>
</dbReference>
<dbReference type="Gene3D" id="1.25.40.10">
    <property type="entry name" value="Tetratricopeptide repeat domain"/>
    <property type="match status" value="3"/>
</dbReference>
<gene>
    <name evidence="2" type="ORF">SAMN02745116_00963</name>
</gene>
<dbReference type="PROSITE" id="PS50005">
    <property type="entry name" value="TPR"/>
    <property type="match status" value="1"/>
</dbReference>
<evidence type="ECO:0000256" key="1">
    <source>
        <dbReference type="PROSITE-ProRule" id="PRU00339"/>
    </source>
</evidence>
<dbReference type="PROSITE" id="PS50236">
    <property type="entry name" value="CHCR"/>
    <property type="match status" value="1"/>
</dbReference>
<dbReference type="SMART" id="SM00028">
    <property type="entry name" value="TPR"/>
    <property type="match status" value="5"/>
</dbReference>
<name>A0A1T4M6E6_9ENTE</name>
<dbReference type="EMBL" id="FUXI01000008">
    <property type="protein sequence ID" value="SJZ62471.1"/>
    <property type="molecule type" value="Genomic_DNA"/>
</dbReference>
<dbReference type="AlphaFoldDB" id="A0A1T4M6E6"/>
<dbReference type="STRING" id="263852.SAMN02745116_00963"/>
<dbReference type="InterPro" id="IPR011990">
    <property type="entry name" value="TPR-like_helical_dom_sf"/>
</dbReference>
<dbReference type="GO" id="GO:0016192">
    <property type="term" value="P:vesicle-mediated transport"/>
    <property type="evidence" value="ECO:0007669"/>
    <property type="project" value="InterPro"/>
</dbReference>
<dbReference type="PANTHER" id="PTHR12558:SF47">
    <property type="entry name" value="LIPOPOLYSACCHARIDE ASSEMBLY PROTEIN B"/>
    <property type="match status" value="1"/>
</dbReference>
<dbReference type="InterPro" id="IPR019734">
    <property type="entry name" value="TPR_rpt"/>
</dbReference>
<keyword evidence="3" id="KW-1185">Reference proteome</keyword>
<dbReference type="RefSeq" id="WP_078806889.1">
    <property type="nucleotide sequence ID" value="NZ_FUXI01000008.1"/>
</dbReference>
<dbReference type="OrthoDB" id="2080803at2"/>
<proteinExistence type="predicted"/>
<protein>
    <submittedName>
        <fullName evidence="2">Tetratricopeptide repeat-containing protein</fullName>
    </submittedName>
</protein>
<reference evidence="2 3" key="1">
    <citation type="submission" date="2017-02" db="EMBL/GenBank/DDBJ databases">
        <authorList>
            <person name="Peterson S.W."/>
        </authorList>
    </citation>
    <scope>NUCLEOTIDE SEQUENCE [LARGE SCALE GENOMIC DNA]</scope>
    <source>
        <strain evidence="2 3">ATCC BAA-1030</strain>
    </source>
</reference>
<organism evidence="2 3">
    <name type="scientific">Pilibacter termitis</name>
    <dbReference type="NCBI Taxonomy" id="263852"/>
    <lineage>
        <taxon>Bacteria</taxon>
        <taxon>Bacillati</taxon>
        <taxon>Bacillota</taxon>
        <taxon>Bacilli</taxon>
        <taxon>Lactobacillales</taxon>
        <taxon>Enterococcaceae</taxon>
        <taxon>Pilibacter</taxon>
    </lineage>
</organism>
<dbReference type="PANTHER" id="PTHR12558">
    <property type="entry name" value="CELL DIVISION CYCLE 16,23,27"/>
    <property type="match status" value="1"/>
</dbReference>